<keyword evidence="4" id="KW-1185">Reference proteome</keyword>
<evidence type="ECO:0000313" key="2">
    <source>
        <dbReference type="EMBL" id="MBB4107726.1"/>
    </source>
</evidence>
<reference evidence="2 3" key="3">
    <citation type="submission" date="2020-08" db="EMBL/GenBank/DDBJ databases">
        <title>Genomic Encyclopedia of Type Strains, Phase IV (KMG-IV): sequencing the most valuable type-strain genomes for metagenomic binning, comparative biology and taxonomic classification.</title>
        <authorList>
            <person name="Goeker M."/>
        </authorList>
    </citation>
    <scope>NUCLEOTIDE SEQUENCE [LARGE SCALE GENOMIC DNA]</scope>
    <source>
        <strain evidence="2 3">DSM 100774</strain>
    </source>
</reference>
<dbReference type="Proteomes" id="UP000642938">
    <property type="component" value="Unassembled WGS sequence"/>
</dbReference>
<gene>
    <name evidence="1" type="ORF">GCM10007422_09280</name>
    <name evidence="2" type="ORF">GGQ60_001707</name>
</gene>
<organism evidence="2 3">
    <name type="scientific">Pedobacter zeae</name>
    <dbReference type="NCBI Taxonomy" id="1737356"/>
    <lineage>
        <taxon>Bacteria</taxon>
        <taxon>Pseudomonadati</taxon>
        <taxon>Bacteroidota</taxon>
        <taxon>Sphingobacteriia</taxon>
        <taxon>Sphingobacteriales</taxon>
        <taxon>Sphingobacteriaceae</taxon>
        <taxon>Pedobacter</taxon>
    </lineage>
</organism>
<name>A0A7W6K9J7_9SPHI</name>
<dbReference type="AlphaFoldDB" id="A0A7W6K9J7"/>
<dbReference type="RefSeq" id="WP_183762193.1">
    <property type="nucleotide sequence ID" value="NZ_BMHZ01000001.1"/>
</dbReference>
<accession>A0A7W6K9J7</accession>
<reference evidence="1" key="4">
    <citation type="submission" date="2024-05" db="EMBL/GenBank/DDBJ databases">
        <authorList>
            <person name="Sun Q."/>
            <person name="Zhou Y."/>
        </authorList>
    </citation>
    <scope>NUCLEOTIDE SEQUENCE</scope>
    <source>
        <strain evidence="1">CGMCC 1.15287</strain>
    </source>
</reference>
<protein>
    <submittedName>
        <fullName evidence="2">Uncharacterized protein</fullName>
    </submittedName>
</protein>
<dbReference type="EMBL" id="JACIEF010000002">
    <property type="protein sequence ID" value="MBB4107726.1"/>
    <property type="molecule type" value="Genomic_DNA"/>
</dbReference>
<sequence>MEKQITWKELKDFVNSIPEEFLDKKVHILVSDESEGKKLNEPFFLEEDTWCHKDCFPDDCGKLEDLKFMDDEFDINNYEIITPKGTPFLWIDEI</sequence>
<proteinExistence type="predicted"/>
<reference evidence="4" key="2">
    <citation type="journal article" date="2019" name="Int. J. Syst. Evol. Microbiol.">
        <title>The Global Catalogue of Microorganisms (GCM) 10K type strain sequencing project: providing services to taxonomists for standard genome sequencing and annotation.</title>
        <authorList>
            <consortium name="The Broad Institute Genomics Platform"/>
            <consortium name="The Broad Institute Genome Sequencing Center for Infectious Disease"/>
            <person name="Wu L."/>
            <person name="Ma J."/>
        </authorList>
    </citation>
    <scope>NUCLEOTIDE SEQUENCE [LARGE SCALE GENOMIC DNA]</scope>
    <source>
        <strain evidence="4">CGMCC 1.15287</strain>
    </source>
</reference>
<evidence type="ECO:0000313" key="3">
    <source>
        <dbReference type="Proteomes" id="UP000532273"/>
    </source>
</evidence>
<evidence type="ECO:0000313" key="4">
    <source>
        <dbReference type="Proteomes" id="UP000642938"/>
    </source>
</evidence>
<evidence type="ECO:0000313" key="1">
    <source>
        <dbReference type="EMBL" id="GGG97467.1"/>
    </source>
</evidence>
<comment type="caution">
    <text evidence="2">The sequence shown here is derived from an EMBL/GenBank/DDBJ whole genome shotgun (WGS) entry which is preliminary data.</text>
</comment>
<dbReference type="EMBL" id="BMHZ01000001">
    <property type="protein sequence ID" value="GGG97467.1"/>
    <property type="molecule type" value="Genomic_DNA"/>
</dbReference>
<dbReference type="Proteomes" id="UP000532273">
    <property type="component" value="Unassembled WGS sequence"/>
</dbReference>
<reference evidence="1" key="1">
    <citation type="journal article" date="2014" name="Int. J. Syst. Evol. Microbiol.">
        <title>Complete genome of a new Firmicutes species belonging to the dominant human colonic microbiota ('Ruminococcus bicirculans') reveals two chromosomes and a selective capacity to utilize plant glucans.</title>
        <authorList>
            <consortium name="NISC Comparative Sequencing Program"/>
            <person name="Wegmann U."/>
            <person name="Louis P."/>
            <person name="Goesmann A."/>
            <person name="Henrissat B."/>
            <person name="Duncan S.H."/>
            <person name="Flint H.J."/>
        </authorList>
    </citation>
    <scope>NUCLEOTIDE SEQUENCE</scope>
    <source>
        <strain evidence="1">CGMCC 1.15287</strain>
    </source>
</reference>